<dbReference type="RefSeq" id="WP_149099403.1">
    <property type="nucleotide sequence ID" value="NZ_BMMG01000005.1"/>
</dbReference>
<dbReference type="EC" id="2.4.-.-" evidence="5"/>
<dbReference type="OrthoDB" id="9807209at2"/>
<evidence type="ECO:0000313" key="4">
    <source>
        <dbReference type="EMBL" id="KAA6432371.1"/>
    </source>
</evidence>
<dbReference type="SUPFAM" id="SSF53335">
    <property type="entry name" value="S-adenosyl-L-methionine-dependent methyltransferases"/>
    <property type="match status" value="1"/>
</dbReference>
<dbReference type="Gene3D" id="3.90.550.10">
    <property type="entry name" value="Spore Coat Polysaccharide Biosynthesis Protein SpsA, Chain A"/>
    <property type="match status" value="1"/>
</dbReference>
<dbReference type="InterPro" id="IPR029063">
    <property type="entry name" value="SAM-dependent_MTases_sf"/>
</dbReference>
<dbReference type="AlphaFoldDB" id="A0A5M8QBE6"/>
<dbReference type="InterPro" id="IPR029044">
    <property type="entry name" value="Nucleotide-diphossugar_trans"/>
</dbReference>
<feature type="coiled-coil region" evidence="1">
    <location>
        <begin position="327"/>
        <end position="375"/>
    </location>
</feature>
<dbReference type="CDD" id="cd03801">
    <property type="entry name" value="GT4_PimA-like"/>
    <property type="match status" value="1"/>
</dbReference>
<dbReference type="SUPFAM" id="SSF53756">
    <property type="entry name" value="UDP-Glycosyltransferase/glycogen phosphorylase"/>
    <property type="match status" value="1"/>
</dbReference>
<evidence type="ECO:0000313" key="5">
    <source>
        <dbReference type="EMBL" id="MFA1771487.1"/>
    </source>
</evidence>
<evidence type="ECO:0000256" key="1">
    <source>
        <dbReference type="SAM" id="Coils"/>
    </source>
</evidence>
<dbReference type="CDD" id="cd04186">
    <property type="entry name" value="GT_2_like_c"/>
    <property type="match status" value="1"/>
</dbReference>
<dbReference type="Pfam" id="PF13692">
    <property type="entry name" value="Glyco_trans_1_4"/>
    <property type="match status" value="1"/>
</dbReference>
<evidence type="ECO:0000259" key="2">
    <source>
        <dbReference type="Pfam" id="PF00535"/>
    </source>
</evidence>
<keyword evidence="4" id="KW-0808">Transferase</keyword>
<keyword evidence="7" id="KW-1185">Reference proteome</keyword>
<protein>
    <submittedName>
        <fullName evidence="4">Glycosyltransferase</fullName>
        <ecNumber evidence="5">2.4.-.-</ecNumber>
    </submittedName>
</protein>
<dbReference type="CDD" id="cd02440">
    <property type="entry name" value="AdoMet_MTases"/>
    <property type="match status" value="1"/>
</dbReference>
<feature type="domain" description="Glycosyltransferase 2-like" evidence="2">
    <location>
        <begin position="464"/>
        <end position="571"/>
    </location>
</feature>
<reference evidence="4 6" key="2">
    <citation type="submission" date="2019-09" db="EMBL/GenBank/DDBJ databases">
        <title>A bacterium isolated from glacier soil.</title>
        <authorList>
            <person name="Liu Q."/>
        </authorList>
    </citation>
    <scope>NUCLEOTIDE SEQUENCE [LARGE SCALE GENOMIC DNA]</scope>
    <source>
        <strain evidence="4 6">MDT1-10-3</strain>
    </source>
</reference>
<dbReference type="SUPFAM" id="SSF53448">
    <property type="entry name" value="Nucleotide-diphospho-sugar transferases"/>
    <property type="match status" value="1"/>
</dbReference>
<evidence type="ECO:0000313" key="7">
    <source>
        <dbReference type="Proteomes" id="UP001570846"/>
    </source>
</evidence>
<dbReference type="Pfam" id="PF00535">
    <property type="entry name" value="Glycos_transf_2"/>
    <property type="match status" value="1"/>
</dbReference>
<reference evidence="4 6" key="1">
    <citation type="submission" date="2019-07" db="EMBL/GenBank/DDBJ databases">
        <authorList>
            <person name="Qu J.-H."/>
        </authorList>
    </citation>
    <scope>NUCLEOTIDE SEQUENCE [LARGE SCALE GENOMIC DNA]</scope>
    <source>
        <strain evidence="4 6">MDT1-10-3</strain>
    </source>
</reference>
<dbReference type="Pfam" id="PF08241">
    <property type="entry name" value="Methyltransf_11"/>
    <property type="match status" value="1"/>
</dbReference>
<dbReference type="InterPro" id="IPR013216">
    <property type="entry name" value="Methyltransf_11"/>
</dbReference>
<dbReference type="GO" id="GO:0016757">
    <property type="term" value="F:glycosyltransferase activity"/>
    <property type="evidence" value="ECO:0007669"/>
    <property type="project" value="UniProtKB-KW"/>
</dbReference>
<organism evidence="4 6">
    <name type="scientific">Rufibacter glacialis</name>
    <dbReference type="NCBI Taxonomy" id="1259555"/>
    <lineage>
        <taxon>Bacteria</taxon>
        <taxon>Pseudomonadati</taxon>
        <taxon>Bacteroidota</taxon>
        <taxon>Cytophagia</taxon>
        <taxon>Cytophagales</taxon>
        <taxon>Hymenobacteraceae</taxon>
        <taxon>Rufibacter</taxon>
    </lineage>
</organism>
<accession>A0A5M8QBE6</accession>
<comment type="caution">
    <text evidence="4">The sequence shown here is derived from an EMBL/GenBank/DDBJ whole genome shotgun (WGS) entry which is preliminary data.</text>
</comment>
<reference evidence="5 7" key="3">
    <citation type="submission" date="2024-08" db="EMBL/GenBank/DDBJ databases">
        <authorList>
            <person name="Wei W."/>
        </authorList>
    </citation>
    <scope>NUCLEOTIDE SEQUENCE [LARGE SCALE GENOMIC DNA]</scope>
    <source>
        <strain evidence="5 7">XU2</strain>
    </source>
</reference>
<dbReference type="InterPro" id="IPR001173">
    <property type="entry name" value="Glyco_trans_2-like"/>
</dbReference>
<feature type="domain" description="Methyltransferase type 11" evidence="3">
    <location>
        <begin position="40"/>
        <end position="137"/>
    </location>
</feature>
<dbReference type="PANTHER" id="PTHR43179">
    <property type="entry name" value="RHAMNOSYLTRANSFERASE WBBL"/>
    <property type="match status" value="1"/>
</dbReference>
<dbReference type="PANTHER" id="PTHR43179:SF7">
    <property type="entry name" value="RHAMNOSYLTRANSFERASE WBBL"/>
    <property type="match status" value="1"/>
</dbReference>
<dbReference type="Proteomes" id="UP001570846">
    <property type="component" value="Unassembled WGS sequence"/>
</dbReference>
<dbReference type="Gene3D" id="3.40.50.2000">
    <property type="entry name" value="Glycogen Phosphorylase B"/>
    <property type="match status" value="1"/>
</dbReference>
<evidence type="ECO:0000313" key="6">
    <source>
        <dbReference type="Proteomes" id="UP000323866"/>
    </source>
</evidence>
<dbReference type="Gene3D" id="3.40.50.150">
    <property type="entry name" value="Vaccinia Virus protein VP39"/>
    <property type="match status" value="1"/>
</dbReference>
<gene>
    <name evidence="5" type="ORF">ACD591_09315</name>
    <name evidence="4" type="ORF">FOE74_14800</name>
</gene>
<dbReference type="EMBL" id="JBGOGF010000004">
    <property type="protein sequence ID" value="MFA1771487.1"/>
    <property type="molecule type" value="Genomic_DNA"/>
</dbReference>
<keyword evidence="1" id="KW-0175">Coiled coil</keyword>
<proteinExistence type="predicted"/>
<dbReference type="Proteomes" id="UP000323866">
    <property type="component" value="Unassembled WGS sequence"/>
</dbReference>
<dbReference type="EMBL" id="VKKZ01000022">
    <property type="protein sequence ID" value="KAA6432371.1"/>
    <property type="molecule type" value="Genomic_DNA"/>
</dbReference>
<keyword evidence="5" id="KW-0328">Glycosyltransferase</keyword>
<dbReference type="GO" id="GO:0008757">
    <property type="term" value="F:S-adenosylmethionine-dependent methyltransferase activity"/>
    <property type="evidence" value="ECO:0007669"/>
    <property type="project" value="InterPro"/>
</dbReference>
<name>A0A5M8QBE6_9BACT</name>
<sequence length="1097" mass="125361">MEFTGERFVPTTELLTDEIGIEHLHRYETCVGFVNNKDVLDIACGVGYGSALFAKNARTVIGIDIDSISIEYATQTYSSHNTNLRFLTGSVAKIPLPDNSIDVVVSFETIEHVDEPTQHAFLQEVKRVLRNNGSLIISTPDRANYSERYNYVNEFHIKEFNAEEFQRFLSRYFTNIEFFSQGFEIISAITPVGSTQLNQVKVCDLDLHSPSSSKKYLLSVCSNIVQQEALQLSSVVFNTGKDYLEITDTIVEKEAHILELGAWGKSLDKHIAEKDNLILSMQEELELKAAYVLALQSENQKKSLELSNAKAANDLQLEKLTELGKSILQLQEGIQNATSKNTSLQQELEDKDNIITSQKQKLHSLYNQIDNLNGRLNEIYVSEGWKLLSLYYGVKGRLLKEDTKRYKLVKKVVNKLRGKTESSSRIMASTNTTELSAPTSLLKEPDVVSYDPITLPKYAQPLVSIIIPVYNAWEMNYRCIKAIQRNSLGVSYEVIIGDDCSTDETKEIDSYIENLVSVRNEVNLGFLQNCNHAATFAKGKYLIFLNNDTEVKEGWLTALTDLMERDITIGLAGSKLIYPNGRLQEAGGIIWDDASGWNYGHKQDPDAPEFNYVKEVDYVSGASIIIRSELWKELGGFDIRYTPAYCEDSDLAFAIRKKGFKVVYQPLSEVIHYEGYSHGNDREQSAISSIKEYQKINNTKFFEKWILVLQKDQFPNAENVFWARDRSKGKKTILMIDHYVPQFDKDAGSRTTFGYLELLVNMGFNVKFLGDNFYQHEPYTTVLQQMSIEVLYGPWYRDNWQQWFKDNSDKFDYVYLNRPHISIKYIEFIKQHSKALILYYGHDLHYLREQKRYELEKDPSILKGANKWKETETYLFDHSDVILTPSEEEKKIIGALNPNYNVQVIRPFIYNTLNEPVVDFASRKDILFVGGFGHMPNVDGVIWFVKEVWPLVKQQIPDAKFIIIGSNPPEQVKQLANEDVIFKGFVSDEELERTYKEVKLVVVPLRYGAGVKGKLVEAMHYGVPLVTTSEGIDGLPGDVSFIVPANNPVQLSEQVIEYYLSNEKLVKLSNLETNYIREYFFKDAAKEVLKDILTMAT</sequence>
<evidence type="ECO:0000259" key="3">
    <source>
        <dbReference type="Pfam" id="PF08241"/>
    </source>
</evidence>